<proteinExistence type="predicted"/>
<sequence length="258" mass="28431">MEGGSSSEQPKKKKRVSKDDVIVKLKDDGDFDNLRLKIIRKLKADYTINTLPDEEFYWQEEFRSGIISIVRKSAVLNGDGGSNMKPRQLSDAIFDEVGNTMMTMVSDSLWGIIKSDDMSNEITETVQSVYDKLAEPEKKIEASFGSHDVASVRNEASIMNAKPCGVDDDFPGDESNEPSGFLLPVNHQNNGKILEDSSPSMSSERPVEVGNGRPNHSENSLGVHDVDMSILTGFSVERELNQPCDDSDEDPDVPPGFG</sequence>
<evidence type="ECO:0000256" key="1">
    <source>
        <dbReference type="SAM" id="MobiDB-lite"/>
    </source>
</evidence>
<keyword evidence="3" id="KW-1185">Reference proteome</keyword>
<comment type="caution">
    <text evidence="2">The sequence shown here is derived from an EMBL/GenBank/DDBJ whole genome shotgun (WGS) entry which is preliminary data.</text>
</comment>
<dbReference type="PANTHER" id="PTHR34356">
    <property type="entry name" value="ANTIGENIC HEAT-STABLE PROTEIN"/>
    <property type="match status" value="1"/>
</dbReference>
<dbReference type="PANTHER" id="PTHR34356:SF3">
    <property type="entry name" value="EXPRESSED PROTEIN"/>
    <property type="match status" value="1"/>
</dbReference>
<dbReference type="Proteomes" id="UP001154282">
    <property type="component" value="Unassembled WGS sequence"/>
</dbReference>
<dbReference type="EMBL" id="CAMGYJ010000009">
    <property type="protein sequence ID" value="CAI0476593.1"/>
    <property type="molecule type" value="Genomic_DNA"/>
</dbReference>
<accession>A0AAV0PZB2</accession>
<protein>
    <submittedName>
        <fullName evidence="2">Uncharacterized protein</fullName>
    </submittedName>
</protein>
<reference evidence="2" key="1">
    <citation type="submission" date="2022-08" db="EMBL/GenBank/DDBJ databases">
        <authorList>
            <person name="Gutierrez-Valencia J."/>
        </authorList>
    </citation>
    <scope>NUCLEOTIDE SEQUENCE</scope>
</reference>
<evidence type="ECO:0000313" key="2">
    <source>
        <dbReference type="EMBL" id="CAI0476593.1"/>
    </source>
</evidence>
<feature type="region of interest" description="Disordered" evidence="1">
    <location>
        <begin position="185"/>
        <end position="258"/>
    </location>
</feature>
<dbReference type="AlphaFoldDB" id="A0AAV0PZB2"/>
<name>A0AAV0PZB2_9ROSI</name>
<organism evidence="2 3">
    <name type="scientific">Linum tenue</name>
    <dbReference type="NCBI Taxonomy" id="586396"/>
    <lineage>
        <taxon>Eukaryota</taxon>
        <taxon>Viridiplantae</taxon>
        <taxon>Streptophyta</taxon>
        <taxon>Embryophyta</taxon>
        <taxon>Tracheophyta</taxon>
        <taxon>Spermatophyta</taxon>
        <taxon>Magnoliopsida</taxon>
        <taxon>eudicotyledons</taxon>
        <taxon>Gunneridae</taxon>
        <taxon>Pentapetalae</taxon>
        <taxon>rosids</taxon>
        <taxon>fabids</taxon>
        <taxon>Malpighiales</taxon>
        <taxon>Linaceae</taxon>
        <taxon>Linum</taxon>
    </lineage>
</organism>
<gene>
    <name evidence="2" type="ORF">LITE_LOCUS40852</name>
</gene>
<feature type="compositionally biased region" description="Polar residues" evidence="1">
    <location>
        <begin position="186"/>
        <end position="203"/>
    </location>
</feature>
<evidence type="ECO:0000313" key="3">
    <source>
        <dbReference type="Proteomes" id="UP001154282"/>
    </source>
</evidence>